<evidence type="ECO:0000256" key="1">
    <source>
        <dbReference type="ARBA" id="ARBA00004613"/>
    </source>
</evidence>
<keyword evidence="5" id="KW-0732">Signal</keyword>
<reference evidence="8 9" key="1">
    <citation type="journal article" date="2017" name="Nat. Commun.">
        <title>Genome assembly with in vitro proximity ligation data and whole-genome triplication in lettuce.</title>
        <authorList>
            <person name="Reyes-Chin-Wo S."/>
            <person name="Wang Z."/>
            <person name="Yang X."/>
            <person name="Kozik A."/>
            <person name="Arikit S."/>
            <person name="Song C."/>
            <person name="Xia L."/>
            <person name="Froenicke L."/>
            <person name="Lavelle D.O."/>
            <person name="Truco M.J."/>
            <person name="Xia R."/>
            <person name="Zhu S."/>
            <person name="Xu C."/>
            <person name="Xu H."/>
            <person name="Xu X."/>
            <person name="Cox K."/>
            <person name="Korf I."/>
            <person name="Meyers B.C."/>
            <person name="Michelmore R.W."/>
        </authorList>
    </citation>
    <scope>NUCLEOTIDE SEQUENCE [LARGE SCALE GENOMIC DNA]</scope>
    <source>
        <strain evidence="9">cv. Salinas</strain>
        <tissue evidence="8">Seedlings</tissue>
    </source>
</reference>
<evidence type="ECO:0000256" key="7">
    <source>
        <dbReference type="SAM" id="Phobius"/>
    </source>
</evidence>
<dbReference type="GO" id="GO:0060320">
    <property type="term" value="P:rejection of self pollen"/>
    <property type="evidence" value="ECO:0007669"/>
    <property type="project" value="UniProtKB-KW"/>
</dbReference>
<evidence type="ECO:0000256" key="3">
    <source>
        <dbReference type="ARBA" id="ARBA00022471"/>
    </source>
</evidence>
<dbReference type="GO" id="GO:0005576">
    <property type="term" value="C:extracellular region"/>
    <property type="evidence" value="ECO:0007669"/>
    <property type="project" value="UniProtKB-SubCell"/>
</dbReference>
<feature type="transmembrane region" description="Helical" evidence="7">
    <location>
        <begin position="100"/>
        <end position="118"/>
    </location>
</feature>
<keyword evidence="7" id="KW-0812">Transmembrane</keyword>
<comment type="caution">
    <text evidence="8">The sequence shown here is derived from an EMBL/GenBank/DDBJ whole genome shotgun (WGS) entry which is preliminary data.</text>
</comment>
<proteinExistence type="inferred from homology"/>
<dbReference type="InterPro" id="IPR010264">
    <property type="entry name" value="Self-incomp_S1"/>
</dbReference>
<dbReference type="AlphaFoldDB" id="A0A9R1UCK1"/>
<keyword evidence="9" id="KW-1185">Reference proteome</keyword>
<dbReference type="EMBL" id="NBSK02000009">
    <property type="protein sequence ID" value="KAJ0184661.1"/>
    <property type="molecule type" value="Genomic_DNA"/>
</dbReference>
<sequence>MRSSTINKLFIFYISKFSISSITHACITLKWDLYVVNTIFDDIVTLIKSKDDYIGNHTLQLNINYHWSFCERICMLRYMGLTTNDYIRNHTLRLNENYHWFFYERIVGITLFYAYFWWGSRFQTLTLFDTNIEENYCYIDNMHDSNCYWFLKHDGFYASAYPNPSRDNVYFDTCSIQDIGGTRRAGA</sequence>
<keyword evidence="3 6" id="KW-0713">Self-incompatibility</keyword>
<accession>A0A9R1UCK1</accession>
<keyword evidence="4 6" id="KW-0964">Secreted</keyword>
<dbReference type="Proteomes" id="UP000235145">
    <property type="component" value="Unassembled WGS sequence"/>
</dbReference>
<evidence type="ECO:0000256" key="2">
    <source>
        <dbReference type="ARBA" id="ARBA00005581"/>
    </source>
</evidence>
<gene>
    <name evidence="8" type="ORF">LSAT_V11C900482510</name>
</gene>
<evidence type="ECO:0000313" key="9">
    <source>
        <dbReference type="Proteomes" id="UP000235145"/>
    </source>
</evidence>
<comment type="similarity">
    <text evidence="2 6">Belongs to the plant self-incompatibility (S1) protein family.</text>
</comment>
<organism evidence="8 9">
    <name type="scientific">Lactuca sativa</name>
    <name type="common">Garden lettuce</name>
    <dbReference type="NCBI Taxonomy" id="4236"/>
    <lineage>
        <taxon>Eukaryota</taxon>
        <taxon>Viridiplantae</taxon>
        <taxon>Streptophyta</taxon>
        <taxon>Embryophyta</taxon>
        <taxon>Tracheophyta</taxon>
        <taxon>Spermatophyta</taxon>
        <taxon>Magnoliopsida</taxon>
        <taxon>eudicotyledons</taxon>
        <taxon>Gunneridae</taxon>
        <taxon>Pentapetalae</taxon>
        <taxon>asterids</taxon>
        <taxon>campanulids</taxon>
        <taxon>Asterales</taxon>
        <taxon>Asteraceae</taxon>
        <taxon>Cichorioideae</taxon>
        <taxon>Cichorieae</taxon>
        <taxon>Lactucinae</taxon>
        <taxon>Lactuca</taxon>
    </lineage>
</organism>
<evidence type="ECO:0000256" key="6">
    <source>
        <dbReference type="RuleBase" id="RU367044"/>
    </source>
</evidence>
<comment type="subcellular location">
    <subcellularLocation>
        <location evidence="1 6">Secreted</location>
    </subcellularLocation>
</comment>
<evidence type="ECO:0000256" key="5">
    <source>
        <dbReference type="ARBA" id="ARBA00022729"/>
    </source>
</evidence>
<evidence type="ECO:0000256" key="4">
    <source>
        <dbReference type="ARBA" id="ARBA00022525"/>
    </source>
</evidence>
<protein>
    <recommendedName>
        <fullName evidence="6">S-protein homolog</fullName>
    </recommendedName>
</protein>
<keyword evidence="7" id="KW-0472">Membrane</keyword>
<evidence type="ECO:0000313" key="8">
    <source>
        <dbReference type="EMBL" id="KAJ0184661.1"/>
    </source>
</evidence>
<name>A0A9R1UCK1_LACSA</name>
<dbReference type="Pfam" id="PF05938">
    <property type="entry name" value="Self-incomp_S1"/>
    <property type="match status" value="1"/>
</dbReference>
<keyword evidence="7" id="KW-1133">Transmembrane helix</keyword>
<dbReference type="PANTHER" id="PTHR31232">
    <property type="match status" value="1"/>
</dbReference>
<dbReference type="PANTHER" id="PTHR31232:SF172">
    <property type="entry name" value="S-PROTEIN HOMOLOG"/>
    <property type="match status" value="1"/>
</dbReference>